<gene>
    <name evidence="3" type="ORF">DW355_01615</name>
</gene>
<sequence length="192" mass="20387">MSHRFLQRIAALAGVLLVGACSAPTKVAECVFPNSSQPAPGWICDQPVDGLAVAAVGSATRSEAGLDFMKQMAATAARVQLAQQMRVEVENLIKQYAETTGAGGSETVDRVNTAVTKQITSQSLQGTRIVRSLQGPDGTLYVLVGLDPNATELAAKTAIRTSMNNEQAAWQQFKSQKGQEELAADIARLSRK</sequence>
<protein>
    <recommendedName>
        <fullName evidence="2">Lipoprotein LPP20-like domain-containing protein</fullName>
    </recommendedName>
</protein>
<reference evidence="3 4" key="1">
    <citation type="submission" date="2018-07" db="EMBL/GenBank/DDBJ databases">
        <title>Exploring interactions and the metabolic potential of the ultra-small soil bacteria Hylemonella gracilis.</title>
        <authorList>
            <person name="Tyc O."/>
            <person name="Kulkarni P."/>
            <person name="Gawehns F."/>
            <person name="Hundscheid M."/>
            <person name="Zweers H."/>
            <person name="Garbeva P."/>
        </authorList>
    </citation>
    <scope>NUCLEOTIDE SEQUENCE [LARGE SCALE GENOMIC DNA]</scope>
    <source>
        <strain evidence="3 4">NS1</strain>
    </source>
</reference>
<proteinExistence type="predicted"/>
<dbReference type="Proteomes" id="UP000292939">
    <property type="component" value="Chromosome"/>
</dbReference>
<dbReference type="KEGG" id="hgr:DW355_01615"/>
<evidence type="ECO:0000256" key="1">
    <source>
        <dbReference type="SAM" id="SignalP"/>
    </source>
</evidence>
<evidence type="ECO:0000313" key="4">
    <source>
        <dbReference type="Proteomes" id="UP000292939"/>
    </source>
</evidence>
<keyword evidence="1" id="KW-0732">Signal</keyword>
<dbReference type="RefSeq" id="WP_131277473.1">
    <property type="nucleotide sequence ID" value="NZ_CP031395.1"/>
</dbReference>
<accession>A0A4P6UEN5</accession>
<dbReference type="EMBL" id="CP031395">
    <property type="protein sequence ID" value="QBK03638.1"/>
    <property type="molecule type" value="Genomic_DNA"/>
</dbReference>
<feature type="chain" id="PRO_5020915964" description="Lipoprotein LPP20-like domain-containing protein" evidence="1">
    <location>
        <begin position="28"/>
        <end position="192"/>
    </location>
</feature>
<evidence type="ECO:0000259" key="2">
    <source>
        <dbReference type="Pfam" id="PF02169"/>
    </source>
</evidence>
<dbReference type="Gene3D" id="3.10.28.20">
    <property type="entry name" value="Acetamidase/Formamidase-like domains"/>
    <property type="match status" value="1"/>
</dbReference>
<name>A0A4P6UEN5_9BURK</name>
<dbReference type="Pfam" id="PF02169">
    <property type="entry name" value="LPP20"/>
    <property type="match status" value="1"/>
</dbReference>
<dbReference type="OrthoDB" id="9788853at2"/>
<organism evidence="3 4">
    <name type="scientific">Hylemonella gracilis</name>
    <dbReference type="NCBI Taxonomy" id="80880"/>
    <lineage>
        <taxon>Bacteria</taxon>
        <taxon>Pseudomonadati</taxon>
        <taxon>Pseudomonadota</taxon>
        <taxon>Betaproteobacteria</taxon>
        <taxon>Burkholderiales</taxon>
        <taxon>Comamonadaceae</taxon>
        <taxon>Hylemonella</taxon>
    </lineage>
</organism>
<evidence type="ECO:0000313" key="3">
    <source>
        <dbReference type="EMBL" id="QBK03638.1"/>
    </source>
</evidence>
<feature type="signal peptide" evidence="1">
    <location>
        <begin position="1"/>
        <end position="27"/>
    </location>
</feature>
<feature type="domain" description="Lipoprotein LPP20-like" evidence="2">
    <location>
        <begin position="40"/>
        <end position="147"/>
    </location>
</feature>
<dbReference type="PROSITE" id="PS51257">
    <property type="entry name" value="PROKAR_LIPOPROTEIN"/>
    <property type="match status" value="1"/>
</dbReference>
<dbReference type="InterPro" id="IPR024952">
    <property type="entry name" value="LPP20-like_dom"/>
</dbReference>
<dbReference type="AlphaFoldDB" id="A0A4P6UEN5"/>